<feature type="signal peptide" evidence="1">
    <location>
        <begin position="1"/>
        <end position="19"/>
    </location>
</feature>
<evidence type="ECO:0000313" key="2">
    <source>
        <dbReference type="EMBL" id="SBP80315.1"/>
    </source>
</evidence>
<dbReference type="AlphaFoldDB" id="A0A1A8CNI6"/>
<dbReference type="EMBL" id="HADZ01016374">
    <property type="protein sequence ID" value="SBP80315.1"/>
    <property type="molecule type" value="Transcribed_RNA"/>
</dbReference>
<protein>
    <submittedName>
        <fullName evidence="2">Chromosome 2 SCAF15004, whole genome shotgun sequence, Uncharacterized protein</fullName>
    </submittedName>
</protein>
<reference evidence="2" key="1">
    <citation type="submission" date="2016-05" db="EMBL/GenBank/DDBJ databases">
        <authorList>
            <person name="Senf B."/>
        </authorList>
    </citation>
    <scope>NUCLEOTIDE SEQUENCE</scope>
    <source>
        <tissue evidence="2">Brain</tissue>
    </source>
</reference>
<organism evidence="2">
    <name type="scientific">Nothobranchius kadleci</name>
    <name type="common">African annual killifish</name>
    <dbReference type="NCBI Taxonomy" id="1051664"/>
    <lineage>
        <taxon>Eukaryota</taxon>
        <taxon>Metazoa</taxon>
        <taxon>Chordata</taxon>
        <taxon>Craniata</taxon>
        <taxon>Vertebrata</taxon>
        <taxon>Euteleostomi</taxon>
        <taxon>Actinopterygii</taxon>
        <taxon>Neopterygii</taxon>
        <taxon>Teleostei</taxon>
        <taxon>Neoteleostei</taxon>
        <taxon>Acanthomorphata</taxon>
        <taxon>Ovalentaria</taxon>
        <taxon>Atherinomorphae</taxon>
        <taxon>Cyprinodontiformes</taxon>
        <taxon>Nothobranchiidae</taxon>
        <taxon>Nothobranchius</taxon>
    </lineage>
</organism>
<feature type="non-terminal residue" evidence="2">
    <location>
        <position position="1"/>
    </location>
</feature>
<keyword evidence="1" id="KW-0732">Signal</keyword>
<name>A0A1A8CNI6_NOTKA</name>
<sequence>AIIFKPALLFLTVVPLLKFEEMLSSHASPTPSALALFPAVIKTCAMALGQLDLESCCCCCLQRSSHFSFNL</sequence>
<evidence type="ECO:0000256" key="1">
    <source>
        <dbReference type="SAM" id="SignalP"/>
    </source>
</evidence>
<feature type="chain" id="PRO_5008367771" evidence="1">
    <location>
        <begin position="20"/>
        <end position="71"/>
    </location>
</feature>
<proteinExistence type="predicted"/>
<gene>
    <name evidence="2" type="primary">Nfu_g_1_009229</name>
</gene>
<reference evidence="2" key="2">
    <citation type="submission" date="2017-09" db="EMBL/GenBank/DDBJ databases">
        <title>The genome of a short-lived fish provides insights into sex chromosome evolution and the genetic control of aging.</title>
        <authorList>
            <person name="Reichwald K."/>
            <person name="Felder M."/>
            <person name="Petzold A."/>
            <person name="Koch P."/>
            <person name="Groth M."/>
            <person name="Platzer M."/>
        </authorList>
    </citation>
    <scope>NUCLEOTIDE SEQUENCE</scope>
    <source>
        <tissue evidence="2">Brain</tissue>
    </source>
</reference>
<accession>A0A1A8CNI6</accession>